<feature type="non-terminal residue" evidence="3">
    <location>
        <position position="1"/>
    </location>
</feature>
<reference evidence="3 4" key="1">
    <citation type="journal article" date="2018" name="Sci. Rep.">
        <title>Comparative genomics provides insights into the lifestyle and reveals functional heterogeneity of dark septate endophytic fungi.</title>
        <authorList>
            <person name="Knapp D.G."/>
            <person name="Nemeth J.B."/>
            <person name="Barry K."/>
            <person name="Hainaut M."/>
            <person name="Henrissat B."/>
            <person name="Johnson J."/>
            <person name="Kuo A."/>
            <person name="Lim J.H.P."/>
            <person name="Lipzen A."/>
            <person name="Nolan M."/>
            <person name="Ohm R.A."/>
            <person name="Tamas L."/>
            <person name="Grigoriev I.V."/>
            <person name="Spatafora J.W."/>
            <person name="Nagy L.G."/>
            <person name="Kovacs G.M."/>
        </authorList>
    </citation>
    <scope>NUCLEOTIDE SEQUENCE [LARGE SCALE GENOMIC DNA]</scope>
    <source>
        <strain evidence="3 4">DSE2036</strain>
    </source>
</reference>
<sequence length="54" mass="6310">EWLLNLAEFKSWIETKNQTLFCPGIPGAGKKILTSIVVEELSTRFQDRIMQYCY</sequence>
<accession>A0A2V1DTM6</accession>
<evidence type="ECO:0000256" key="1">
    <source>
        <dbReference type="ARBA" id="ARBA00022737"/>
    </source>
</evidence>
<evidence type="ECO:0000313" key="4">
    <source>
        <dbReference type="Proteomes" id="UP000244855"/>
    </source>
</evidence>
<dbReference type="AlphaFoldDB" id="A0A2V1DTM6"/>
<proteinExistence type="predicted"/>
<organism evidence="3 4">
    <name type="scientific">Periconia macrospinosa</name>
    <dbReference type="NCBI Taxonomy" id="97972"/>
    <lineage>
        <taxon>Eukaryota</taxon>
        <taxon>Fungi</taxon>
        <taxon>Dikarya</taxon>
        <taxon>Ascomycota</taxon>
        <taxon>Pezizomycotina</taxon>
        <taxon>Dothideomycetes</taxon>
        <taxon>Pleosporomycetidae</taxon>
        <taxon>Pleosporales</taxon>
        <taxon>Massarineae</taxon>
        <taxon>Periconiaceae</taxon>
        <taxon>Periconia</taxon>
    </lineage>
</organism>
<dbReference type="OrthoDB" id="3799719at2759"/>
<evidence type="ECO:0000313" key="3">
    <source>
        <dbReference type="EMBL" id="PVI01419.1"/>
    </source>
</evidence>
<dbReference type="Pfam" id="PF24883">
    <property type="entry name" value="NPHP3_N"/>
    <property type="match status" value="1"/>
</dbReference>
<evidence type="ECO:0000259" key="2">
    <source>
        <dbReference type="Pfam" id="PF24883"/>
    </source>
</evidence>
<dbReference type="STRING" id="97972.A0A2V1DTM6"/>
<dbReference type="InterPro" id="IPR056884">
    <property type="entry name" value="NPHP3-like_N"/>
</dbReference>
<dbReference type="EMBL" id="KZ805358">
    <property type="protein sequence ID" value="PVI01419.1"/>
    <property type="molecule type" value="Genomic_DNA"/>
</dbReference>
<name>A0A2V1DTM6_9PLEO</name>
<dbReference type="Proteomes" id="UP000244855">
    <property type="component" value="Unassembled WGS sequence"/>
</dbReference>
<keyword evidence="1" id="KW-0677">Repeat</keyword>
<feature type="domain" description="Nephrocystin 3-like N-terminal" evidence="2">
    <location>
        <begin position="1"/>
        <end position="53"/>
    </location>
</feature>
<protein>
    <recommendedName>
        <fullName evidence="2">Nephrocystin 3-like N-terminal domain-containing protein</fullName>
    </recommendedName>
</protein>
<keyword evidence="4" id="KW-1185">Reference proteome</keyword>
<gene>
    <name evidence="3" type="ORF">DM02DRAFT_525133</name>
</gene>